<evidence type="ECO:0000259" key="1">
    <source>
        <dbReference type="Pfam" id="PF00881"/>
    </source>
</evidence>
<reference evidence="2" key="1">
    <citation type="submission" date="2020-10" db="EMBL/GenBank/DDBJ databases">
        <title>Connecting structure to function with the recovery of over 1000 high-quality activated sludge metagenome-assembled genomes encoding full-length rRNA genes using long-read sequencing.</title>
        <authorList>
            <person name="Singleton C.M."/>
            <person name="Petriglieri F."/>
            <person name="Kristensen J.M."/>
            <person name="Kirkegaard R.H."/>
            <person name="Michaelsen T.Y."/>
            <person name="Andersen M.H."/>
            <person name="Karst S.M."/>
            <person name="Dueholm M.S."/>
            <person name="Nielsen P.H."/>
            <person name="Albertsen M."/>
        </authorList>
    </citation>
    <scope>NUCLEOTIDE SEQUENCE</scope>
    <source>
        <strain evidence="2">Bjer_18-Q3-R1-45_BAT3C.347</strain>
    </source>
</reference>
<name>A0A9D7E3H2_9PROT</name>
<dbReference type="PANTHER" id="PTHR42741:SF3">
    <property type="entry name" value="NITROREDUCTASE FAMILY PROTEIN"/>
    <property type="match status" value="1"/>
</dbReference>
<dbReference type="InterPro" id="IPR000415">
    <property type="entry name" value="Nitroreductase-like"/>
</dbReference>
<comment type="caution">
    <text evidence="2">The sequence shown here is derived from an EMBL/GenBank/DDBJ whole genome shotgun (WGS) entry which is preliminary data.</text>
</comment>
<dbReference type="Gene3D" id="3.40.109.10">
    <property type="entry name" value="NADH Oxidase"/>
    <property type="match status" value="2"/>
</dbReference>
<feature type="domain" description="Nitroreductase" evidence="1">
    <location>
        <begin position="101"/>
        <end position="227"/>
    </location>
</feature>
<dbReference type="Proteomes" id="UP000807785">
    <property type="component" value="Unassembled WGS sequence"/>
</dbReference>
<evidence type="ECO:0000313" key="2">
    <source>
        <dbReference type="EMBL" id="MBK6973469.1"/>
    </source>
</evidence>
<dbReference type="EMBL" id="JADJEV010000003">
    <property type="protein sequence ID" value="MBK6973469.1"/>
    <property type="molecule type" value="Genomic_DNA"/>
</dbReference>
<dbReference type="AlphaFoldDB" id="A0A9D7E3H2"/>
<dbReference type="InterPro" id="IPR029479">
    <property type="entry name" value="Nitroreductase"/>
</dbReference>
<dbReference type="GO" id="GO:0016491">
    <property type="term" value="F:oxidoreductase activity"/>
    <property type="evidence" value="ECO:0007669"/>
    <property type="project" value="InterPro"/>
</dbReference>
<dbReference type="SUPFAM" id="SSF55469">
    <property type="entry name" value="FMN-dependent nitroreductase-like"/>
    <property type="match status" value="2"/>
</dbReference>
<gene>
    <name evidence="2" type="ORF">IPH26_11180</name>
</gene>
<sequence>MDELQSALLEFHERSKHRINRYAPGPGRLDWANQPDPFREFAGVPRIRLPLAADTLATRFNDVRSGELASAGAFELESIAILFELALGLSAWKSHGANRWALRCNPSSGNLHPTEGYLLCPKLADLSAGVYHYLSRDHLLEQRAAIDDRSWDDAFSCNGILIGISSIYWREAWKYGMRAWRYCAHDCGHAIAALSYVAAALGWQTRLLDAAGDDMVAGLLGLDRGEDFAAAEPEVPDVLLWVGNPDCLPDGQCLLDAAKKATWHGRANRLSAKRLVWPDIETIHRATHKPATLELGASRAEPAAPPAAPALDLSFAQIARQRRSAVSFDGAASLPASSFFGMMDCLIARRDTPPWNALSTPAMVHPLFMLHRVDGLEPGLYAFLRDPAVLAGIRQAMRSEWLWQKAGPAHLPLYLLLPYDLRDTAKSICCHQDIAADSCFALGMLAQFETALQEPWCYRHLLWECGMVGQVLYLEAEAAGMRATGIGCFFDDEMHALLGIEGHVWQSLYHFSMGHPVDDPRLSTLPPYGFQGFQA</sequence>
<accession>A0A9D7E3H2</accession>
<organism evidence="2 3">
    <name type="scientific">Candidatus Methylophosphatis roskildensis</name>
    <dbReference type="NCBI Taxonomy" id="2899263"/>
    <lineage>
        <taxon>Bacteria</taxon>
        <taxon>Pseudomonadati</taxon>
        <taxon>Pseudomonadota</taxon>
        <taxon>Betaproteobacteria</taxon>
        <taxon>Nitrosomonadales</taxon>
        <taxon>Sterolibacteriaceae</taxon>
        <taxon>Candidatus Methylophosphatis</taxon>
    </lineage>
</organism>
<dbReference type="Pfam" id="PF00881">
    <property type="entry name" value="Nitroreductase"/>
    <property type="match status" value="2"/>
</dbReference>
<dbReference type="PANTHER" id="PTHR42741">
    <property type="entry name" value="NITROREDUCTASE FAMILY PROTEIN"/>
    <property type="match status" value="1"/>
</dbReference>
<evidence type="ECO:0000313" key="3">
    <source>
        <dbReference type="Proteomes" id="UP000807785"/>
    </source>
</evidence>
<feature type="domain" description="Nitroreductase" evidence="1">
    <location>
        <begin position="455"/>
        <end position="515"/>
    </location>
</feature>
<proteinExistence type="predicted"/>
<protein>
    <submittedName>
        <fullName evidence="2">Nitroreductase family protein</fullName>
    </submittedName>
</protein>
<dbReference type="CDD" id="cd02142">
    <property type="entry name" value="McbC_SagB-like_oxidoreductase"/>
    <property type="match status" value="1"/>
</dbReference>